<sequence length="55" mass="6332">MNRNQRPEHIATDRKMVNQAGLATSIRLILNVQQSNHLIRAVTRTSYFTLKLQAI</sequence>
<evidence type="ECO:0000313" key="1">
    <source>
        <dbReference type="EMBL" id="VVD31590.1"/>
    </source>
</evidence>
<protein>
    <submittedName>
        <fullName evidence="1">Uncharacterized protein</fullName>
    </submittedName>
</protein>
<dbReference type="EMBL" id="LR699554">
    <property type="protein sequence ID" value="VVD31590.1"/>
    <property type="molecule type" value="Genomic_DNA"/>
</dbReference>
<proteinExistence type="predicted"/>
<organism evidence="1 2">
    <name type="scientific">Paraburkholderia dioscoreae</name>
    <dbReference type="NCBI Taxonomy" id="2604047"/>
    <lineage>
        <taxon>Bacteria</taxon>
        <taxon>Pseudomonadati</taxon>
        <taxon>Pseudomonadota</taxon>
        <taxon>Betaproteobacteria</taxon>
        <taxon>Burkholderiales</taxon>
        <taxon>Burkholderiaceae</taxon>
        <taxon>Paraburkholderia</taxon>
    </lineage>
</organism>
<keyword evidence="2" id="KW-1185">Reference proteome</keyword>
<evidence type="ECO:0000313" key="2">
    <source>
        <dbReference type="Proteomes" id="UP000325811"/>
    </source>
</evidence>
<accession>A0A5Q4ZRS5</accession>
<name>A0A5Q4ZRS5_9BURK</name>
<dbReference type="KEGG" id="pdio:PDMSB3_0287.1"/>
<gene>
    <name evidence="1" type="ORF">PDMSB3_0287</name>
</gene>
<dbReference type="AlphaFoldDB" id="A0A5Q4ZRS5"/>
<reference evidence="1 2" key="1">
    <citation type="submission" date="2019-08" db="EMBL/GenBank/DDBJ databases">
        <authorList>
            <person name="Herpell B J."/>
        </authorList>
    </citation>
    <scope>NUCLEOTIDE SEQUENCE [LARGE SCALE GENOMIC DNA]</scope>
    <source>
        <strain evidence="2">Msb3</strain>
    </source>
</reference>
<dbReference type="Proteomes" id="UP000325811">
    <property type="component" value="Chromosome II"/>
</dbReference>